<sequence length="155" mass="16588">MGRSRMGQELRDQYPDGAAADDYRAFANHRSEPSNRTNCHRGGLGQCGVPDVDAVGYGDEPARASDDVLGESTVKVLSCHDELRAQSFLVPLAPVAATTTGHDVDDDMRAFPRARTVAGADLDSADDFVAEHDRRGRDHGPVKVLLEVAAAQSCP</sequence>
<dbReference type="AlphaFoldDB" id="A0A8J3QWB2"/>
<protein>
    <submittedName>
        <fullName evidence="1">Uncharacterized protein</fullName>
    </submittedName>
</protein>
<name>A0A8J3QWB2_9ACTN</name>
<evidence type="ECO:0000313" key="1">
    <source>
        <dbReference type="EMBL" id="GIH17242.1"/>
    </source>
</evidence>
<gene>
    <name evidence="1" type="ORF">Raf01_54140</name>
</gene>
<accession>A0A8J3QWB2</accession>
<evidence type="ECO:0000313" key="2">
    <source>
        <dbReference type="Proteomes" id="UP000642748"/>
    </source>
</evidence>
<proteinExistence type="predicted"/>
<keyword evidence="2" id="KW-1185">Reference proteome</keyword>
<dbReference type="EMBL" id="BONZ01000050">
    <property type="protein sequence ID" value="GIH17242.1"/>
    <property type="molecule type" value="Genomic_DNA"/>
</dbReference>
<comment type="caution">
    <text evidence="1">The sequence shown here is derived from an EMBL/GenBank/DDBJ whole genome shotgun (WGS) entry which is preliminary data.</text>
</comment>
<organism evidence="1 2">
    <name type="scientific">Rugosimonospora africana</name>
    <dbReference type="NCBI Taxonomy" id="556532"/>
    <lineage>
        <taxon>Bacteria</taxon>
        <taxon>Bacillati</taxon>
        <taxon>Actinomycetota</taxon>
        <taxon>Actinomycetes</taxon>
        <taxon>Micromonosporales</taxon>
        <taxon>Micromonosporaceae</taxon>
        <taxon>Rugosimonospora</taxon>
    </lineage>
</organism>
<dbReference type="Proteomes" id="UP000642748">
    <property type="component" value="Unassembled WGS sequence"/>
</dbReference>
<reference evidence="1" key="1">
    <citation type="submission" date="2021-01" db="EMBL/GenBank/DDBJ databases">
        <title>Whole genome shotgun sequence of Rugosimonospora africana NBRC 104875.</title>
        <authorList>
            <person name="Komaki H."/>
            <person name="Tamura T."/>
        </authorList>
    </citation>
    <scope>NUCLEOTIDE SEQUENCE</scope>
    <source>
        <strain evidence="1">NBRC 104875</strain>
    </source>
</reference>